<dbReference type="InterPro" id="IPR048833">
    <property type="entry name" value="CAA_C"/>
</dbReference>
<evidence type="ECO:0000256" key="1">
    <source>
        <dbReference type="ARBA" id="ARBA00022679"/>
    </source>
</evidence>
<evidence type="ECO:0000256" key="2">
    <source>
        <dbReference type="ARBA" id="ARBA00022741"/>
    </source>
</evidence>
<dbReference type="Gene3D" id="3.30.70.1550">
    <property type="entry name" value="Archaeal tRNA CCA-adding enzyme catalytic domain"/>
    <property type="match status" value="1"/>
</dbReference>
<dbReference type="GO" id="GO:0004810">
    <property type="term" value="F:CCA tRNA nucleotidyltransferase activity"/>
    <property type="evidence" value="ECO:0007669"/>
    <property type="project" value="InterPro"/>
</dbReference>
<dbReference type="Pfam" id="PF21133">
    <property type="entry name" value="CAA_C"/>
    <property type="match status" value="1"/>
</dbReference>
<protein>
    <recommendedName>
        <fullName evidence="4">CCA-adding enzyme C-terminal domain-containing protein</fullName>
    </recommendedName>
</protein>
<gene>
    <name evidence="5" type="ORF">ENP88_06200</name>
</gene>
<dbReference type="PANTHER" id="PTHR39643:SF1">
    <property type="entry name" value="CCA-ADDING ENZYME"/>
    <property type="match status" value="1"/>
</dbReference>
<dbReference type="EMBL" id="DSLA01000095">
    <property type="protein sequence ID" value="HEH35723.1"/>
    <property type="molecule type" value="Genomic_DNA"/>
</dbReference>
<organism evidence="5">
    <name type="scientific">Archaeoglobus fulgidus</name>
    <dbReference type="NCBI Taxonomy" id="2234"/>
    <lineage>
        <taxon>Archaea</taxon>
        <taxon>Methanobacteriati</taxon>
        <taxon>Methanobacteriota</taxon>
        <taxon>Archaeoglobi</taxon>
        <taxon>Archaeoglobales</taxon>
        <taxon>Archaeoglobaceae</taxon>
        <taxon>Archaeoglobus</taxon>
    </lineage>
</organism>
<name>A0A7J2TJH1_ARCFL</name>
<dbReference type="SUPFAM" id="SSF55003">
    <property type="entry name" value="PAP/Archaeal CCA-adding enzyme, C-terminal domain"/>
    <property type="match status" value="1"/>
</dbReference>
<keyword evidence="3" id="KW-0067">ATP-binding</keyword>
<evidence type="ECO:0000313" key="5">
    <source>
        <dbReference type="EMBL" id="HEH35723.1"/>
    </source>
</evidence>
<reference evidence="5" key="1">
    <citation type="journal article" date="2020" name="mSystems">
        <title>Genome- and Community-Level Interaction Insights into Carbon Utilization and Element Cycling Functions of Hydrothermarchaeota in Hydrothermal Sediment.</title>
        <authorList>
            <person name="Zhou Z."/>
            <person name="Liu Y."/>
            <person name="Xu W."/>
            <person name="Pan J."/>
            <person name="Luo Z.H."/>
            <person name="Li M."/>
        </authorList>
    </citation>
    <scope>NUCLEOTIDE SEQUENCE [LARGE SCALE GENOMIC DNA]</scope>
    <source>
        <strain evidence="5">SpSt-26</strain>
    </source>
</reference>
<accession>A0A7J2TJH1</accession>
<sequence>MAKFVQLSREFLRNPSLDFFIPRKKEVSLEEMREKVRKRGTEIILVEFERPNIVEDNLYPQLERAGRKIFEFLERESFSPIKFGFFAKKKCYLVFECTVKELSRITKKMGPIFEDEENVERFLAKEREFRPFLENGRWWAFEFRRHTKPEEAVSDYIRENYRSLGKNVGIKISEGFRILKGEEVLIPEILDELKEFLGVK</sequence>
<evidence type="ECO:0000256" key="3">
    <source>
        <dbReference type="ARBA" id="ARBA00022840"/>
    </source>
</evidence>
<comment type="caution">
    <text evidence="5">The sequence shown here is derived from an EMBL/GenBank/DDBJ whole genome shotgun (WGS) entry which is preliminary data.</text>
</comment>
<evidence type="ECO:0000259" key="4">
    <source>
        <dbReference type="Pfam" id="PF21133"/>
    </source>
</evidence>
<dbReference type="GO" id="GO:0003723">
    <property type="term" value="F:RNA binding"/>
    <property type="evidence" value="ECO:0007669"/>
    <property type="project" value="InterPro"/>
</dbReference>
<dbReference type="InterPro" id="IPR008229">
    <property type="entry name" value="CCA-adding_arc"/>
</dbReference>
<dbReference type="GO" id="GO:0001680">
    <property type="term" value="P:tRNA 3'-terminal CCA addition"/>
    <property type="evidence" value="ECO:0007669"/>
    <property type="project" value="InterPro"/>
</dbReference>
<keyword evidence="1" id="KW-0808">Transferase</keyword>
<dbReference type="GO" id="GO:0005524">
    <property type="term" value="F:ATP binding"/>
    <property type="evidence" value="ECO:0007669"/>
    <property type="project" value="UniProtKB-KW"/>
</dbReference>
<feature type="domain" description="CCA-adding enzyme C-terminal" evidence="4">
    <location>
        <begin position="39"/>
        <end position="181"/>
    </location>
</feature>
<dbReference type="PANTHER" id="PTHR39643">
    <property type="entry name" value="CCA-ADDING ENZYME"/>
    <property type="match status" value="1"/>
</dbReference>
<dbReference type="InterPro" id="IPR011068">
    <property type="entry name" value="NuclTrfase_I-like_C"/>
</dbReference>
<dbReference type="Gene3D" id="3.30.70.590">
    <property type="entry name" value="Poly(A) polymerase predicted RNA binding domain"/>
    <property type="match status" value="1"/>
</dbReference>
<proteinExistence type="predicted"/>
<dbReference type="AlphaFoldDB" id="A0A7J2TJH1"/>
<keyword evidence="2" id="KW-0547">Nucleotide-binding</keyword>